<evidence type="ECO:0000256" key="1">
    <source>
        <dbReference type="SAM" id="MobiDB-lite"/>
    </source>
</evidence>
<feature type="region of interest" description="Disordered" evidence="1">
    <location>
        <begin position="1"/>
        <end position="31"/>
    </location>
</feature>
<dbReference type="Proteomes" id="UP001529510">
    <property type="component" value="Unassembled WGS sequence"/>
</dbReference>
<organism evidence="2 3">
    <name type="scientific">Cirrhinus mrigala</name>
    <name type="common">Mrigala</name>
    <dbReference type="NCBI Taxonomy" id="683832"/>
    <lineage>
        <taxon>Eukaryota</taxon>
        <taxon>Metazoa</taxon>
        <taxon>Chordata</taxon>
        <taxon>Craniata</taxon>
        <taxon>Vertebrata</taxon>
        <taxon>Euteleostomi</taxon>
        <taxon>Actinopterygii</taxon>
        <taxon>Neopterygii</taxon>
        <taxon>Teleostei</taxon>
        <taxon>Ostariophysi</taxon>
        <taxon>Cypriniformes</taxon>
        <taxon>Cyprinidae</taxon>
        <taxon>Labeoninae</taxon>
        <taxon>Labeonini</taxon>
        <taxon>Cirrhinus</taxon>
    </lineage>
</organism>
<proteinExistence type="predicted"/>
<comment type="caution">
    <text evidence="2">The sequence shown here is derived from an EMBL/GenBank/DDBJ whole genome shotgun (WGS) entry which is preliminary data.</text>
</comment>
<protein>
    <submittedName>
        <fullName evidence="2">Uncharacterized protein</fullName>
    </submittedName>
</protein>
<feature type="region of interest" description="Disordered" evidence="1">
    <location>
        <begin position="45"/>
        <end position="90"/>
    </location>
</feature>
<reference evidence="2 3" key="1">
    <citation type="submission" date="2024-05" db="EMBL/GenBank/DDBJ databases">
        <title>Genome sequencing and assembly of Indian major carp, Cirrhinus mrigala (Hamilton, 1822).</title>
        <authorList>
            <person name="Mohindra V."/>
            <person name="Chowdhury L.M."/>
            <person name="Lal K."/>
            <person name="Jena J.K."/>
        </authorList>
    </citation>
    <scope>NUCLEOTIDE SEQUENCE [LARGE SCALE GENOMIC DNA]</scope>
    <source>
        <strain evidence="2">CM1030</strain>
        <tissue evidence="2">Blood</tissue>
    </source>
</reference>
<gene>
    <name evidence="2" type="ORF">M9458_020750</name>
</gene>
<feature type="compositionally biased region" description="Polar residues" evidence="1">
    <location>
        <begin position="61"/>
        <end position="71"/>
    </location>
</feature>
<feature type="non-terminal residue" evidence="2">
    <location>
        <position position="1"/>
    </location>
</feature>
<dbReference type="EMBL" id="JAMKFB020000009">
    <property type="protein sequence ID" value="KAL0185054.1"/>
    <property type="molecule type" value="Genomic_DNA"/>
</dbReference>
<accession>A0ABD0QG17</accession>
<sequence length="116" mass="12903">SDGHLYKRASSDVFYDDDSDAKPVHDTQTARTNVPAECKLRLHVTSVDGSPPNAPRLQTHPVASSRQTAFHQSAEADRLPAVMRRHTCHRRASVRSSIQIGLRRNGKYGNSCLRIV</sequence>
<evidence type="ECO:0000313" key="3">
    <source>
        <dbReference type="Proteomes" id="UP001529510"/>
    </source>
</evidence>
<evidence type="ECO:0000313" key="2">
    <source>
        <dbReference type="EMBL" id="KAL0185054.1"/>
    </source>
</evidence>
<name>A0ABD0QG17_CIRMR</name>
<dbReference type="AlphaFoldDB" id="A0ABD0QG17"/>
<keyword evidence="3" id="KW-1185">Reference proteome</keyword>